<feature type="transmembrane region" description="Helical" evidence="3">
    <location>
        <begin position="673"/>
        <end position="695"/>
    </location>
</feature>
<gene>
    <name evidence="6" type="ORF">C7M84_007316</name>
</gene>
<dbReference type="Gene3D" id="2.60.40.10">
    <property type="entry name" value="Immunoglobulins"/>
    <property type="match status" value="5"/>
</dbReference>
<evidence type="ECO:0000259" key="4">
    <source>
        <dbReference type="PROSITE" id="PS50835"/>
    </source>
</evidence>
<evidence type="ECO:0000256" key="3">
    <source>
        <dbReference type="SAM" id="Phobius"/>
    </source>
</evidence>
<evidence type="ECO:0000313" key="6">
    <source>
        <dbReference type="EMBL" id="ROT74199.1"/>
    </source>
</evidence>
<dbReference type="InterPro" id="IPR007110">
    <property type="entry name" value="Ig-like_dom"/>
</dbReference>
<dbReference type="EMBL" id="QCYY01001924">
    <property type="protein sequence ID" value="ROT74199.1"/>
    <property type="molecule type" value="Genomic_DNA"/>
</dbReference>
<keyword evidence="3" id="KW-1133">Transmembrane helix</keyword>
<dbReference type="STRING" id="6689.A0A423TCL1"/>
<dbReference type="Pfam" id="PF07679">
    <property type="entry name" value="I-set"/>
    <property type="match status" value="1"/>
</dbReference>
<dbReference type="SUPFAM" id="SSF49265">
    <property type="entry name" value="Fibronectin type III"/>
    <property type="match status" value="1"/>
</dbReference>
<dbReference type="Pfam" id="PF00047">
    <property type="entry name" value="ig"/>
    <property type="match status" value="1"/>
</dbReference>
<dbReference type="OrthoDB" id="10006996at2759"/>
<evidence type="ECO:0000259" key="5">
    <source>
        <dbReference type="PROSITE" id="PS50853"/>
    </source>
</evidence>
<dbReference type="Pfam" id="PF13927">
    <property type="entry name" value="Ig_3"/>
    <property type="match status" value="1"/>
</dbReference>
<evidence type="ECO:0000313" key="7">
    <source>
        <dbReference type="Proteomes" id="UP000283509"/>
    </source>
</evidence>
<dbReference type="CDD" id="cd00063">
    <property type="entry name" value="FN3"/>
    <property type="match status" value="1"/>
</dbReference>
<dbReference type="InterPro" id="IPR003961">
    <property type="entry name" value="FN3_dom"/>
</dbReference>
<dbReference type="CDD" id="cd00096">
    <property type="entry name" value="Ig"/>
    <property type="match status" value="2"/>
</dbReference>
<dbReference type="PROSITE" id="PS50853">
    <property type="entry name" value="FN3"/>
    <property type="match status" value="1"/>
</dbReference>
<dbReference type="InterPro" id="IPR013098">
    <property type="entry name" value="Ig_I-set"/>
</dbReference>
<keyword evidence="1" id="KW-0677">Repeat</keyword>
<name>A0A423TCL1_PENVA</name>
<feature type="region of interest" description="Disordered" evidence="2">
    <location>
        <begin position="801"/>
        <end position="857"/>
    </location>
</feature>
<feature type="domain" description="Ig-like" evidence="4">
    <location>
        <begin position="26"/>
        <end position="133"/>
    </location>
</feature>
<evidence type="ECO:0000256" key="1">
    <source>
        <dbReference type="ARBA" id="ARBA00022737"/>
    </source>
</evidence>
<protein>
    <submittedName>
        <fullName evidence="6">Putative hemicentin-1-like</fullName>
    </submittedName>
</protein>
<dbReference type="GO" id="GO:0030154">
    <property type="term" value="P:cell differentiation"/>
    <property type="evidence" value="ECO:0007669"/>
    <property type="project" value="UniProtKB-ARBA"/>
</dbReference>
<dbReference type="InterPro" id="IPR013783">
    <property type="entry name" value="Ig-like_fold"/>
</dbReference>
<feature type="domain" description="Ig-like" evidence="4">
    <location>
        <begin position="339"/>
        <end position="445"/>
    </location>
</feature>
<feature type="region of interest" description="Disordered" evidence="2">
    <location>
        <begin position="989"/>
        <end position="1025"/>
    </location>
</feature>
<dbReference type="SMART" id="SM00408">
    <property type="entry name" value="IGc2"/>
    <property type="match status" value="2"/>
</dbReference>
<dbReference type="InterPro" id="IPR013151">
    <property type="entry name" value="Immunoglobulin_dom"/>
</dbReference>
<feature type="domain" description="Ig-like" evidence="4">
    <location>
        <begin position="450"/>
        <end position="528"/>
    </location>
</feature>
<dbReference type="InterPro" id="IPR003599">
    <property type="entry name" value="Ig_sub"/>
</dbReference>
<reference evidence="6 7" key="2">
    <citation type="submission" date="2019-01" db="EMBL/GenBank/DDBJ databases">
        <title>The decoding of complex shrimp genome reveals the adaptation for benthos swimmer, frequently molting mechanism and breeding impact on genome.</title>
        <authorList>
            <person name="Sun Y."/>
            <person name="Gao Y."/>
            <person name="Yu Y."/>
        </authorList>
    </citation>
    <scope>NUCLEOTIDE SEQUENCE [LARGE SCALE GENOMIC DNA]</scope>
    <source>
        <tissue evidence="6">Muscle</tissue>
    </source>
</reference>
<proteinExistence type="predicted"/>
<sequence>MGQSGKMSCHVVLIPDFRHPCVKGMPVVSVVETLIERTVALPCLATHHPHGDTPMLLLFYRHPSNIPFFSYDARTGDFWREGSSKTRDALYEGRVSLNLTQPRRVHLNLENVGLKDEGDFTCRVDFLSSPSLTSIVKLKVYANPSVGPTVRVGAGTRGLPLTPRAEVGPFHEGQMLNLSCTVTGGYPTPTVTWWQDIKLLDNSSYLISSRGPTQVVNDVSVGPLTRELVRVPFTCRAENNPLSSPMDRTIHVKIHSEYFVCCCFRAFGLASRSDSSAGQEGLIRKLTSLGHSRPRLNFTTKETRQVGSDTVSWVRYVSNPRENGATLACTASSPTLPDPPVTTSTELNVTHAPLVRLKLGSSLLPDHIRQDADVYFDCLVVSNPPVQRIAWYKGEEEVVHNKGGGVLVGGTNLVLQSVQRPDAGRYTCRATNAVGTSRSNAVTLSIQYGPMCAQGRITVTAVEGEVVTLRCEVDAYPANVTFHWLFNNTVDSTRFRKSEYTVEGVVSRLRYVAYSARDYGTVFCWASNLVGAQEDPCAFVLQPAGAPDSVHDCVLTNQSAGSLHITCKAGADGGLTQKFRAAVYTGGSSEPVRVLEGMSPAFTVEGLAAGGDYVVTVTAINRKGSSPPVSLEAYTLKVAENRMISPPTVFIVSGVSSSQPEPAESSSGAVSPLLGVFLGIVGAFLLLAAAAVFITRRHCSRGAGRKPDLVAGQELEVKSEAQEAEAADKGGAGGSGGRDLVDSPDVTEADPFLVTSECSTGTASTPASAGGCVFTIPAHIPPPPQYCSASCNDLSPTQHALEHSAAAQHALTRSSSIQHMSPAPPHAAPPEQHTLPRSSPLQHCLQRSASVERSVPRPIVRQHSGLSRSPPPITTHHGTPVTFALHHPGRGHLGVIYSSSVEANLNEQGMHASQAGSASAAHPASIHYVQPHPGLAGDVPMVVTAGHGAPAQPAPTGQVHMALGLAPSHLLGVSPAAHARMGASTISKGVAEGVGEPPITHSSPKSRAKHVTWSGGQTHGEESAV</sequence>
<dbReference type="Proteomes" id="UP000283509">
    <property type="component" value="Unassembled WGS sequence"/>
</dbReference>
<comment type="caution">
    <text evidence="6">The sequence shown here is derived from an EMBL/GenBank/DDBJ whole genome shotgun (WGS) entry which is preliminary data.</text>
</comment>
<dbReference type="SMART" id="SM00409">
    <property type="entry name" value="IG"/>
    <property type="match status" value="4"/>
</dbReference>
<dbReference type="PANTHER" id="PTHR23278:SF19">
    <property type="entry name" value="OBSCURIN"/>
    <property type="match status" value="1"/>
</dbReference>
<feature type="compositionally biased region" description="Polar residues" evidence="2">
    <location>
        <begin position="835"/>
        <end position="851"/>
    </location>
</feature>
<dbReference type="InterPro" id="IPR036116">
    <property type="entry name" value="FN3_sf"/>
</dbReference>
<reference evidence="6 7" key="1">
    <citation type="submission" date="2018-04" db="EMBL/GenBank/DDBJ databases">
        <authorList>
            <person name="Zhang X."/>
            <person name="Yuan J."/>
            <person name="Li F."/>
            <person name="Xiang J."/>
        </authorList>
    </citation>
    <scope>NUCLEOTIDE SEQUENCE [LARGE SCALE GENOMIC DNA]</scope>
    <source>
        <tissue evidence="6">Muscle</tissue>
    </source>
</reference>
<feature type="domain" description="Ig-like" evidence="4">
    <location>
        <begin position="163"/>
        <end position="251"/>
    </location>
</feature>
<keyword evidence="3" id="KW-0472">Membrane</keyword>
<keyword evidence="3" id="KW-0812">Transmembrane</keyword>
<keyword evidence="7" id="KW-1185">Reference proteome</keyword>
<evidence type="ECO:0000256" key="2">
    <source>
        <dbReference type="SAM" id="MobiDB-lite"/>
    </source>
</evidence>
<accession>A0A423TCL1</accession>
<feature type="region of interest" description="Disordered" evidence="2">
    <location>
        <begin position="720"/>
        <end position="745"/>
    </location>
</feature>
<dbReference type="InterPro" id="IPR003598">
    <property type="entry name" value="Ig_sub2"/>
</dbReference>
<dbReference type="InterPro" id="IPR036179">
    <property type="entry name" value="Ig-like_dom_sf"/>
</dbReference>
<organism evidence="6 7">
    <name type="scientific">Penaeus vannamei</name>
    <name type="common">Whiteleg shrimp</name>
    <name type="synonym">Litopenaeus vannamei</name>
    <dbReference type="NCBI Taxonomy" id="6689"/>
    <lineage>
        <taxon>Eukaryota</taxon>
        <taxon>Metazoa</taxon>
        <taxon>Ecdysozoa</taxon>
        <taxon>Arthropoda</taxon>
        <taxon>Crustacea</taxon>
        <taxon>Multicrustacea</taxon>
        <taxon>Malacostraca</taxon>
        <taxon>Eumalacostraca</taxon>
        <taxon>Eucarida</taxon>
        <taxon>Decapoda</taxon>
        <taxon>Dendrobranchiata</taxon>
        <taxon>Penaeoidea</taxon>
        <taxon>Penaeidae</taxon>
        <taxon>Penaeus</taxon>
    </lineage>
</organism>
<dbReference type="AlphaFoldDB" id="A0A423TCL1"/>
<dbReference type="PANTHER" id="PTHR23278">
    <property type="entry name" value="SIDESTEP PROTEIN"/>
    <property type="match status" value="1"/>
</dbReference>
<feature type="domain" description="Fibronectin type-III" evidence="5">
    <location>
        <begin position="546"/>
        <end position="641"/>
    </location>
</feature>
<dbReference type="SUPFAM" id="SSF48726">
    <property type="entry name" value="Immunoglobulin"/>
    <property type="match status" value="3"/>
</dbReference>
<dbReference type="GO" id="GO:0009653">
    <property type="term" value="P:anatomical structure morphogenesis"/>
    <property type="evidence" value="ECO:0007669"/>
    <property type="project" value="UniProtKB-ARBA"/>
</dbReference>
<dbReference type="PROSITE" id="PS50835">
    <property type="entry name" value="IG_LIKE"/>
    <property type="match status" value="4"/>
</dbReference>
<dbReference type="SMART" id="SM00060">
    <property type="entry name" value="FN3"/>
    <property type="match status" value="1"/>
</dbReference>